<evidence type="ECO:0000256" key="1">
    <source>
        <dbReference type="ARBA" id="ARBA00004606"/>
    </source>
</evidence>
<feature type="compositionally biased region" description="Polar residues" evidence="9">
    <location>
        <begin position="132"/>
        <end position="144"/>
    </location>
</feature>
<evidence type="ECO:0000256" key="5">
    <source>
        <dbReference type="ARBA" id="ARBA00022989"/>
    </source>
</evidence>
<feature type="compositionally biased region" description="Polar residues" evidence="9">
    <location>
        <begin position="91"/>
        <end position="102"/>
    </location>
</feature>
<comment type="similarity">
    <text evidence="2">Belongs to the SKN1/KRE6 family.</text>
</comment>
<dbReference type="InterPro" id="IPR013320">
    <property type="entry name" value="ConA-like_dom_sf"/>
</dbReference>
<dbReference type="GO" id="GO:0005886">
    <property type="term" value="C:plasma membrane"/>
    <property type="evidence" value="ECO:0007669"/>
    <property type="project" value="TreeGrafter"/>
</dbReference>
<dbReference type="GO" id="GO:0031505">
    <property type="term" value="P:fungal-type cell wall organization"/>
    <property type="evidence" value="ECO:0007669"/>
    <property type="project" value="TreeGrafter"/>
</dbReference>
<keyword evidence="8" id="KW-0961">Cell wall biogenesis/degradation</keyword>
<keyword evidence="5 10" id="KW-1133">Transmembrane helix</keyword>
<feature type="transmembrane region" description="Helical" evidence="10">
    <location>
        <begin position="266"/>
        <end position="289"/>
    </location>
</feature>
<keyword evidence="7" id="KW-0325">Glycoprotein</keyword>
<feature type="domain" description="GH16" evidence="11">
    <location>
        <begin position="342"/>
        <end position="613"/>
    </location>
</feature>
<evidence type="ECO:0000256" key="8">
    <source>
        <dbReference type="ARBA" id="ARBA00023316"/>
    </source>
</evidence>
<accession>A0A8H7T9S4</accession>
<dbReference type="PROSITE" id="PS51762">
    <property type="entry name" value="GH16_2"/>
    <property type="match status" value="1"/>
</dbReference>
<dbReference type="GO" id="GO:0005789">
    <property type="term" value="C:endoplasmic reticulum membrane"/>
    <property type="evidence" value="ECO:0007669"/>
    <property type="project" value="TreeGrafter"/>
</dbReference>
<dbReference type="PANTHER" id="PTHR31361:SF14">
    <property type="entry name" value="GH16 DOMAIN-CONTAINING PROTEIN"/>
    <property type="match status" value="1"/>
</dbReference>
<evidence type="ECO:0000256" key="7">
    <source>
        <dbReference type="ARBA" id="ARBA00023180"/>
    </source>
</evidence>
<dbReference type="GO" id="GO:0006078">
    <property type="term" value="P:(1-&gt;6)-beta-D-glucan biosynthetic process"/>
    <property type="evidence" value="ECO:0007669"/>
    <property type="project" value="TreeGrafter"/>
</dbReference>
<feature type="region of interest" description="Disordered" evidence="9">
    <location>
        <begin position="1"/>
        <end position="174"/>
    </location>
</feature>
<keyword evidence="13" id="KW-1185">Reference proteome</keyword>
<dbReference type="Proteomes" id="UP000664132">
    <property type="component" value="Unassembled WGS sequence"/>
</dbReference>
<evidence type="ECO:0000313" key="13">
    <source>
        <dbReference type="Proteomes" id="UP000664132"/>
    </source>
</evidence>
<proteinExistence type="inferred from homology"/>
<comment type="caution">
    <text evidence="12">The sequence shown here is derived from an EMBL/GenBank/DDBJ whole genome shotgun (WGS) entry which is preliminary data.</text>
</comment>
<keyword evidence="3 10" id="KW-0812">Transmembrane</keyword>
<dbReference type="GO" id="GO:0015926">
    <property type="term" value="F:glucosidase activity"/>
    <property type="evidence" value="ECO:0007669"/>
    <property type="project" value="TreeGrafter"/>
</dbReference>
<evidence type="ECO:0000256" key="3">
    <source>
        <dbReference type="ARBA" id="ARBA00022692"/>
    </source>
</evidence>
<evidence type="ECO:0000256" key="4">
    <source>
        <dbReference type="ARBA" id="ARBA00022968"/>
    </source>
</evidence>
<organism evidence="12 13">
    <name type="scientific">Cadophora malorum</name>
    <dbReference type="NCBI Taxonomy" id="108018"/>
    <lineage>
        <taxon>Eukaryota</taxon>
        <taxon>Fungi</taxon>
        <taxon>Dikarya</taxon>
        <taxon>Ascomycota</taxon>
        <taxon>Pezizomycotina</taxon>
        <taxon>Leotiomycetes</taxon>
        <taxon>Helotiales</taxon>
        <taxon>Ploettnerulaceae</taxon>
        <taxon>Cadophora</taxon>
    </lineage>
</organism>
<dbReference type="EMBL" id="JAFJYH010000234">
    <property type="protein sequence ID" value="KAG4415127.1"/>
    <property type="molecule type" value="Genomic_DNA"/>
</dbReference>
<protein>
    <recommendedName>
        <fullName evidence="11">GH16 domain-containing protein</fullName>
    </recommendedName>
</protein>
<keyword evidence="6 10" id="KW-0472">Membrane</keyword>
<evidence type="ECO:0000256" key="9">
    <source>
        <dbReference type="SAM" id="MobiDB-lite"/>
    </source>
</evidence>
<dbReference type="Pfam" id="PF03935">
    <property type="entry name" value="SKN1_KRE6_Sbg1"/>
    <property type="match status" value="2"/>
</dbReference>
<feature type="compositionally biased region" description="Low complexity" evidence="9">
    <location>
        <begin position="52"/>
        <end position="90"/>
    </location>
</feature>
<comment type="subcellular location">
    <subcellularLocation>
        <location evidence="1">Membrane</location>
        <topology evidence="1">Single-pass type II membrane protein</topology>
    </subcellularLocation>
</comment>
<name>A0A8H7T9S4_9HELO</name>
<dbReference type="PANTHER" id="PTHR31361">
    <property type="entry name" value="BETA-GLUCAN SYNTHESIS-ASSOCIATED PROTEIN KRE6-RELATED"/>
    <property type="match status" value="1"/>
</dbReference>
<dbReference type="InterPro" id="IPR000757">
    <property type="entry name" value="Beta-glucanase-like"/>
</dbReference>
<evidence type="ECO:0000259" key="11">
    <source>
        <dbReference type="PROSITE" id="PS51762"/>
    </source>
</evidence>
<dbReference type="SUPFAM" id="SSF49899">
    <property type="entry name" value="Concanavalin A-like lectins/glucanases"/>
    <property type="match status" value="1"/>
</dbReference>
<reference evidence="12" key="1">
    <citation type="submission" date="2021-02" db="EMBL/GenBank/DDBJ databases">
        <title>Genome sequence Cadophora malorum strain M34.</title>
        <authorList>
            <person name="Stefanovic E."/>
            <person name="Vu D."/>
            <person name="Scully C."/>
            <person name="Dijksterhuis J."/>
            <person name="Roader J."/>
            <person name="Houbraken J."/>
        </authorList>
    </citation>
    <scope>NUCLEOTIDE SEQUENCE</scope>
    <source>
        <strain evidence="12">M34</strain>
    </source>
</reference>
<dbReference type="OrthoDB" id="412647at2759"/>
<gene>
    <name evidence="12" type="ORF">IFR04_011719</name>
</gene>
<dbReference type="AlphaFoldDB" id="A0A8H7T9S4"/>
<keyword evidence="4" id="KW-0735">Signal-anchor</keyword>
<feature type="compositionally biased region" description="Basic and acidic residues" evidence="9">
    <location>
        <begin position="158"/>
        <end position="167"/>
    </location>
</feature>
<dbReference type="InterPro" id="IPR005629">
    <property type="entry name" value="Skn1/Kre6/Sbg1"/>
</dbReference>
<evidence type="ECO:0000313" key="12">
    <source>
        <dbReference type="EMBL" id="KAG4415127.1"/>
    </source>
</evidence>
<evidence type="ECO:0000256" key="10">
    <source>
        <dbReference type="SAM" id="Phobius"/>
    </source>
</evidence>
<evidence type="ECO:0000256" key="2">
    <source>
        <dbReference type="ARBA" id="ARBA00010962"/>
    </source>
</evidence>
<dbReference type="Gene3D" id="2.60.120.200">
    <property type="match status" value="1"/>
</dbReference>
<sequence length="613" mass="68304">MESLQNGHFLSDQDCDKAIEESSPAGNRESDMEAGKKSATPRSRTSDPAPQSESVQIPRRSSSSQSGSALPSPLRSNSSKSSEINNEGNSASLGSQYTTDSHSFPGLRRSQSSDRIKGNEGWSRRINRRPSHPQQILRQNSARTFQREQNSRPGTPRQIRDLGHDYSRYPPSTDLSIDNGRYATVAEVNIPLLRATTNNHHDNAQVNLERWPDDRLEVFDPYSGGDNGFIMYPNEDEADDKFHLPADDDDITFRPKLKDYLDRRNAISTCGAIFLILDVLCIFVVLPFLTCQKSLLLPERDRAIYSKDSAWNVNHNKHRLLKGVRQGLMDPDTPEIAKTRRSTLNGSTLELVFSDEFNEDGRTFYEGDDPYWYAPNFWYGATQDLEWYDPDAVTTANGTLQLKLERFRNHDLDFRSGMLHSWNHLCFKGGVIEISVSLAGPAGIPGLWPGAWTMGNLVRPGYLATTDGVWPYTYNSCDAGQRLNSCTCKGEDHPNCGTGRGVPEINILEGSVANRAGIVTQSYQSHPSMSGPFQQAISAVATLNNSWYDGSEYQKYAFEYVPGTDKGKIAWFVGEDPTFILDGRAIGKNGNVKARQVSEEPMSIVLNLGISHS</sequence>
<feature type="compositionally biased region" description="Polar residues" evidence="9">
    <location>
        <begin position="40"/>
        <end position="51"/>
    </location>
</feature>
<evidence type="ECO:0000256" key="6">
    <source>
        <dbReference type="ARBA" id="ARBA00023136"/>
    </source>
</evidence>